<name>A0A5A7NZ32_STRAF</name>
<gene>
    <name evidence="1" type="ORF">STAS_01389</name>
</gene>
<evidence type="ECO:0000313" key="1">
    <source>
        <dbReference type="EMBL" id="GER25785.1"/>
    </source>
</evidence>
<protein>
    <submittedName>
        <fullName evidence="1">Thylakoid lumenal 29 kDa protein</fullName>
    </submittedName>
</protein>
<dbReference type="EMBL" id="BKCP01000558">
    <property type="protein sequence ID" value="GER25785.1"/>
    <property type="molecule type" value="Genomic_DNA"/>
</dbReference>
<dbReference type="Gene3D" id="1.20.58.1620">
    <property type="match status" value="1"/>
</dbReference>
<reference evidence="2" key="1">
    <citation type="journal article" date="2019" name="Curr. Biol.">
        <title>Genome Sequence of Striga asiatica Provides Insight into the Evolution of Plant Parasitism.</title>
        <authorList>
            <person name="Yoshida S."/>
            <person name="Kim S."/>
            <person name="Wafula E.K."/>
            <person name="Tanskanen J."/>
            <person name="Kim Y.M."/>
            <person name="Honaas L."/>
            <person name="Yang Z."/>
            <person name="Spallek T."/>
            <person name="Conn C.E."/>
            <person name="Ichihashi Y."/>
            <person name="Cheong K."/>
            <person name="Cui S."/>
            <person name="Der J.P."/>
            <person name="Gundlach H."/>
            <person name="Jiao Y."/>
            <person name="Hori C."/>
            <person name="Ishida J.K."/>
            <person name="Kasahara H."/>
            <person name="Kiba T."/>
            <person name="Kim M.S."/>
            <person name="Koo N."/>
            <person name="Laohavisit A."/>
            <person name="Lee Y.H."/>
            <person name="Lumba S."/>
            <person name="McCourt P."/>
            <person name="Mortimer J.C."/>
            <person name="Mutuku J.M."/>
            <person name="Nomura T."/>
            <person name="Sasaki-Sekimoto Y."/>
            <person name="Seto Y."/>
            <person name="Wang Y."/>
            <person name="Wakatake T."/>
            <person name="Sakakibara H."/>
            <person name="Demura T."/>
            <person name="Yamaguchi S."/>
            <person name="Yoneyama K."/>
            <person name="Manabe R.I."/>
            <person name="Nelson D.C."/>
            <person name="Schulman A.H."/>
            <person name="Timko M.P."/>
            <person name="dePamphilis C.W."/>
            <person name="Choi D."/>
            <person name="Shirasu K."/>
        </authorList>
    </citation>
    <scope>NUCLEOTIDE SEQUENCE [LARGE SCALE GENOMIC DNA]</scope>
    <source>
        <strain evidence="2">cv. UVA1</strain>
    </source>
</reference>
<accession>A0A5A7NZ32</accession>
<proteinExistence type="predicted"/>
<comment type="caution">
    <text evidence="1">The sequence shown here is derived from an EMBL/GenBank/DDBJ whole genome shotgun (WGS) entry which is preliminary data.</text>
</comment>
<sequence length="194" mass="21923">MWDNTKSRAYHRVFPLPSTHSHTRLKKWEPSSLSQPHLPGVAALFYSPSTSGRRKFSRHSLSTINCRIEAESLDEERLLRCRALQWFTAAAVGVDLIGRSSSLIEVAHAAYDNVNNVRNFSLKVLSDLPFCPQPFENVVEMKGNGPFSVMPRSVGTEALLASDPDVLPWVQKYQHRREPVSQTDYEVDLITTLT</sequence>
<organism evidence="1 2">
    <name type="scientific">Striga asiatica</name>
    <name type="common">Asiatic witchweed</name>
    <name type="synonym">Buchnera asiatica</name>
    <dbReference type="NCBI Taxonomy" id="4170"/>
    <lineage>
        <taxon>Eukaryota</taxon>
        <taxon>Viridiplantae</taxon>
        <taxon>Streptophyta</taxon>
        <taxon>Embryophyta</taxon>
        <taxon>Tracheophyta</taxon>
        <taxon>Spermatophyta</taxon>
        <taxon>Magnoliopsida</taxon>
        <taxon>eudicotyledons</taxon>
        <taxon>Gunneridae</taxon>
        <taxon>Pentapetalae</taxon>
        <taxon>asterids</taxon>
        <taxon>lamiids</taxon>
        <taxon>Lamiales</taxon>
        <taxon>Orobanchaceae</taxon>
        <taxon>Buchnereae</taxon>
        <taxon>Striga</taxon>
    </lineage>
</organism>
<dbReference type="OrthoDB" id="2113341at2759"/>
<dbReference type="AlphaFoldDB" id="A0A5A7NZ32"/>
<evidence type="ECO:0000313" key="2">
    <source>
        <dbReference type="Proteomes" id="UP000325081"/>
    </source>
</evidence>
<dbReference type="Proteomes" id="UP000325081">
    <property type="component" value="Unassembled WGS sequence"/>
</dbReference>
<keyword evidence="2" id="KW-1185">Reference proteome</keyword>